<accession>I0US27</accession>
<dbReference type="SUPFAM" id="SSF140931">
    <property type="entry name" value="Fic-like"/>
    <property type="match status" value="1"/>
</dbReference>
<reference evidence="1" key="1">
    <citation type="submission" date="2012-03" db="EMBL/GenBank/DDBJ databases">
        <authorList>
            <person name="Durkin A.S."/>
            <person name="McCorrison J."/>
            <person name="Torralba M."/>
            <person name="Gillis M."/>
            <person name="Methe B."/>
            <person name="Sutton G."/>
            <person name="Nelson K.E."/>
        </authorList>
    </citation>
    <scope>NUCLEOTIDE SEQUENCE [LARGE SCALE GENOMIC DNA]</scope>
    <source>
        <strain evidence="1">F0474</strain>
    </source>
</reference>
<dbReference type="OrthoDB" id="9807853at2"/>
<dbReference type="AlphaFoldDB" id="I0US27"/>
<comment type="caution">
    <text evidence="1">The sequence shown here is derived from an EMBL/GenBank/DDBJ whole genome shotgun (WGS) entry which is preliminary data.</text>
</comment>
<evidence type="ECO:0000313" key="2">
    <source>
        <dbReference type="Proteomes" id="UP000004863"/>
    </source>
</evidence>
<dbReference type="Proteomes" id="UP000004863">
    <property type="component" value="Unassembled WGS sequence"/>
</dbReference>
<sequence>MEPIRIPNIRFNSELASTIIELERVRARLHQHTRTDPPLYDDLRKLFQNLSNIMSARIEGNRTTVLDALQGVREGQSHDEGVQEILNLEKASAYIDEAVTEEFIFTEMFIRELHALAVSGLNREGDTTPGSYRSTEVRIAQTAHHLPGPESVPADMRELVEFMNESMSP</sequence>
<dbReference type="PANTHER" id="PTHR13504:SF38">
    <property type="entry name" value="FIDO DOMAIN-CONTAINING PROTEIN"/>
    <property type="match status" value="1"/>
</dbReference>
<dbReference type="InterPro" id="IPR036597">
    <property type="entry name" value="Fido-like_dom_sf"/>
</dbReference>
<dbReference type="InterPro" id="IPR040198">
    <property type="entry name" value="Fido_containing"/>
</dbReference>
<keyword evidence="2" id="KW-1185">Reference proteome</keyword>
<gene>
    <name evidence="1" type="ORF">HMPREF1324_0075</name>
</gene>
<dbReference type="EMBL" id="AJJQ01000036">
    <property type="protein sequence ID" value="EID50680.1"/>
    <property type="molecule type" value="Genomic_DNA"/>
</dbReference>
<name>I0US27_9MICC</name>
<dbReference type="Gene3D" id="1.10.3290.10">
    <property type="entry name" value="Fido-like domain"/>
    <property type="match status" value="1"/>
</dbReference>
<evidence type="ECO:0000313" key="1">
    <source>
        <dbReference type="EMBL" id="EID50680.1"/>
    </source>
</evidence>
<dbReference type="PATRIC" id="fig|1125724.3.peg.1354"/>
<proteinExistence type="predicted"/>
<dbReference type="PANTHER" id="PTHR13504">
    <property type="entry name" value="FIDO DOMAIN-CONTAINING PROTEIN DDB_G0283145"/>
    <property type="match status" value="1"/>
</dbReference>
<dbReference type="RefSeq" id="WP_006888420.1">
    <property type="nucleotide sequence ID" value="NZ_AJJQ01000036.1"/>
</dbReference>
<organism evidence="1 2">
    <name type="scientific">Rothia aeria F0474</name>
    <dbReference type="NCBI Taxonomy" id="1125724"/>
    <lineage>
        <taxon>Bacteria</taxon>
        <taxon>Bacillati</taxon>
        <taxon>Actinomycetota</taxon>
        <taxon>Actinomycetes</taxon>
        <taxon>Micrococcales</taxon>
        <taxon>Micrococcaceae</taxon>
        <taxon>Rothia</taxon>
    </lineage>
</organism>
<protein>
    <submittedName>
        <fullName evidence="1">Fic family protein</fullName>
    </submittedName>
</protein>